<evidence type="ECO:0000256" key="1">
    <source>
        <dbReference type="SAM" id="MobiDB-lite"/>
    </source>
</evidence>
<feature type="region of interest" description="Disordered" evidence="1">
    <location>
        <begin position="49"/>
        <end position="76"/>
    </location>
</feature>
<comment type="caution">
    <text evidence="3">The sequence shown here is derived from an EMBL/GenBank/DDBJ whole genome shotgun (WGS) entry which is preliminary data.</text>
</comment>
<dbReference type="EMBL" id="JAWZYT010000316">
    <property type="protein sequence ID" value="KAK4324892.1"/>
    <property type="molecule type" value="Genomic_DNA"/>
</dbReference>
<reference evidence="3" key="1">
    <citation type="submission" date="2023-11" db="EMBL/GenBank/DDBJ databases">
        <title>Genome assemblies of two species of porcelain crab, Petrolisthes cinctipes and Petrolisthes manimaculis (Anomura: Porcellanidae).</title>
        <authorList>
            <person name="Angst P."/>
        </authorList>
    </citation>
    <scope>NUCLEOTIDE SEQUENCE</scope>
    <source>
        <strain evidence="3">PB745_02</strain>
        <tissue evidence="3">Gill</tissue>
    </source>
</reference>
<evidence type="ECO:0000256" key="2">
    <source>
        <dbReference type="SAM" id="Phobius"/>
    </source>
</evidence>
<evidence type="ECO:0000313" key="3">
    <source>
        <dbReference type="EMBL" id="KAK4324892.1"/>
    </source>
</evidence>
<accession>A0AAE1QGK4</accession>
<evidence type="ECO:0000313" key="4">
    <source>
        <dbReference type="Proteomes" id="UP001292094"/>
    </source>
</evidence>
<feature type="transmembrane region" description="Helical" evidence="2">
    <location>
        <begin position="16"/>
        <end position="38"/>
    </location>
</feature>
<feature type="region of interest" description="Disordered" evidence="1">
    <location>
        <begin position="90"/>
        <end position="227"/>
    </location>
</feature>
<feature type="compositionally biased region" description="Pro residues" evidence="1">
    <location>
        <begin position="108"/>
        <end position="121"/>
    </location>
</feature>
<name>A0AAE1QGK4_9EUCA</name>
<dbReference type="AlphaFoldDB" id="A0AAE1QGK4"/>
<feature type="compositionally biased region" description="Low complexity" evidence="1">
    <location>
        <begin position="140"/>
        <end position="169"/>
    </location>
</feature>
<organism evidence="3 4">
    <name type="scientific">Petrolisthes manimaculis</name>
    <dbReference type="NCBI Taxonomy" id="1843537"/>
    <lineage>
        <taxon>Eukaryota</taxon>
        <taxon>Metazoa</taxon>
        <taxon>Ecdysozoa</taxon>
        <taxon>Arthropoda</taxon>
        <taxon>Crustacea</taxon>
        <taxon>Multicrustacea</taxon>
        <taxon>Malacostraca</taxon>
        <taxon>Eumalacostraca</taxon>
        <taxon>Eucarida</taxon>
        <taxon>Decapoda</taxon>
        <taxon>Pleocyemata</taxon>
        <taxon>Anomura</taxon>
        <taxon>Galatheoidea</taxon>
        <taxon>Porcellanidae</taxon>
        <taxon>Petrolisthes</taxon>
    </lineage>
</organism>
<keyword evidence="4" id="KW-1185">Reference proteome</keyword>
<sequence>MASTYPTTQPLLLQRLLLLLVIVLGAFCCLTTAAGIRINERKYEGKRQTVTPFLPPHPHPHPHPHHSPSSGRVEEGTDITTPQIKAVVQVGISQSTPPPTTTTTTTTSPPPQPTTTPPPSPTATTTTKNKTRTPPPTPPTTSRTRTTTPPAPPTTTTITTTTTRKTTAASRSVWLRRNRRFAMSQNPSSPKEHNRVRSKGASTGQPKCGPPGWPTHWSCPRPMRLAG</sequence>
<keyword evidence="2" id="KW-0812">Transmembrane</keyword>
<proteinExistence type="predicted"/>
<keyword evidence="2" id="KW-1133">Transmembrane helix</keyword>
<protein>
    <submittedName>
        <fullName evidence="3">Uncharacterized protein</fullName>
    </submittedName>
</protein>
<dbReference type="Proteomes" id="UP001292094">
    <property type="component" value="Unassembled WGS sequence"/>
</dbReference>
<gene>
    <name evidence="3" type="ORF">Pmani_004499</name>
</gene>
<keyword evidence="2" id="KW-0472">Membrane</keyword>